<feature type="region of interest" description="Disordered" evidence="1">
    <location>
        <begin position="1"/>
        <end position="157"/>
    </location>
</feature>
<keyword evidence="3" id="KW-1185">Reference proteome</keyword>
<proteinExistence type="predicted"/>
<feature type="compositionally biased region" description="Basic and acidic residues" evidence="1">
    <location>
        <begin position="180"/>
        <end position="191"/>
    </location>
</feature>
<evidence type="ECO:0000313" key="3">
    <source>
        <dbReference type="Proteomes" id="UP000791080"/>
    </source>
</evidence>
<organism evidence="2 3">
    <name type="scientific">Actinoalloteichus caeruleus DSM 43889</name>
    <dbReference type="NCBI Taxonomy" id="1120930"/>
    <lineage>
        <taxon>Bacteria</taxon>
        <taxon>Bacillati</taxon>
        <taxon>Actinomycetota</taxon>
        <taxon>Actinomycetes</taxon>
        <taxon>Pseudonocardiales</taxon>
        <taxon>Pseudonocardiaceae</taxon>
        <taxon>Actinoalloteichus</taxon>
        <taxon>Actinoalloteichus cyanogriseus</taxon>
    </lineage>
</organism>
<reference evidence="2 3" key="2">
    <citation type="submission" date="2022-06" db="EMBL/GenBank/DDBJ databases">
        <title>Genomic Encyclopedia of Type Strains, Phase I: the one thousand microbial genomes (KMG-I) project.</title>
        <authorList>
            <person name="Kyrpides N."/>
        </authorList>
    </citation>
    <scope>NUCLEOTIDE SEQUENCE [LARGE SCALE GENOMIC DNA]</scope>
    <source>
        <strain evidence="2 3">DSM 43889</strain>
    </source>
</reference>
<comment type="caution">
    <text evidence="2">The sequence shown here is derived from an EMBL/GenBank/DDBJ whole genome shotgun (WGS) entry which is preliminary data.</text>
</comment>
<dbReference type="EMBL" id="AUBJ02000001">
    <property type="protein sequence ID" value="MCP2334301.1"/>
    <property type="molecule type" value="Genomic_DNA"/>
</dbReference>
<accession>A0ABT1JRL3</accession>
<feature type="compositionally biased region" description="Basic residues" evidence="1">
    <location>
        <begin position="359"/>
        <end position="374"/>
    </location>
</feature>
<feature type="region of interest" description="Disordered" evidence="1">
    <location>
        <begin position="302"/>
        <end position="374"/>
    </location>
</feature>
<evidence type="ECO:0000313" key="2">
    <source>
        <dbReference type="EMBL" id="MCP2334301.1"/>
    </source>
</evidence>
<reference evidence="2 3" key="1">
    <citation type="submission" date="2013-07" db="EMBL/GenBank/DDBJ databases">
        <authorList>
            <consortium name="DOE Joint Genome Institute"/>
            <person name="Reeve W."/>
            <person name="Huntemann M."/>
            <person name="Han J."/>
            <person name="Chen A."/>
            <person name="Kyrpides N."/>
            <person name="Mavromatis K."/>
            <person name="Markowitz V."/>
            <person name="Palaniappan K."/>
            <person name="Ivanova N."/>
            <person name="Schaumberg A."/>
            <person name="Pati A."/>
            <person name="Liolios K."/>
            <person name="Nordberg H.P."/>
            <person name="Cantor M.N."/>
            <person name="Hua S.X."/>
            <person name="Woyke T."/>
        </authorList>
    </citation>
    <scope>NUCLEOTIDE SEQUENCE [LARGE SCALE GENOMIC DNA]</scope>
    <source>
        <strain evidence="2 3">DSM 43889</strain>
    </source>
</reference>
<feature type="region of interest" description="Disordered" evidence="1">
    <location>
        <begin position="169"/>
        <end position="269"/>
    </location>
</feature>
<evidence type="ECO:0000256" key="1">
    <source>
        <dbReference type="SAM" id="MobiDB-lite"/>
    </source>
</evidence>
<name>A0ABT1JRL3_ACTCY</name>
<gene>
    <name evidence="2" type="ORF">G443_004571</name>
</gene>
<protein>
    <submittedName>
        <fullName evidence="2">Uncharacterized protein</fullName>
    </submittedName>
</protein>
<feature type="compositionally biased region" description="Basic residues" evidence="1">
    <location>
        <begin position="302"/>
        <end position="319"/>
    </location>
</feature>
<feature type="compositionally biased region" description="Basic and acidic residues" evidence="1">
    <location>
        <begin position="114"/>
        <end position="136"/>
    </location>
</feature>
<feature type="compositionally biased region" description="Low complexity" evidence="1">
    <location>
        <begin position="23"/>
        <end position="36"/>
    </location>
</feature>
<sequence>MAPHVPAGSRRRPPRRAGGGRPVGAAVPEHPVQLGPLAGGQPPGQAALVERLGAEPVPQAGGGNAAVRHPPQDRGQPSPPAGEDLPHERLVRTSVVLRQQRTGPTPDPQHTGVHARDRPERPGRNPVDEVEVEPRPVRGGHHGRPAHPGALPGHLPLEHQHRRVPGRPVVEQAPQQRSGQVERHVGHHDVLDGGSPVPEEVAPDDAGRVAQPGGEAACPGRVEFDGGHRATQADQGRGDRAVTGGQLQDGTWRGRRRQLGDQPDDGTVDQEVLAEFVPPPDGTVGMGGHCCSCEDVGGDVRRRRRHARTGERRNRRRRGPTATGPRLGPGGGQAELTTVRVERGGASGTKGDTAVRRCAASRRRRRRSRTWREP</sequence>
<dbReference type="Proteomes" id="UP000791080">
    <property type="component" value="Unassembled WGS sequence"/>
</dbReference>